<keyword evidence="9" id="KW-0547">Nucleotide-binding</keyword>
<dbReference type="GO" id="GO:0004862">
    <property type="term" value="F:cAMP-dependent protein kinase inhibitor activity"/>
    <property type="evidence" value="ECO:0007669"/>
    <property type="project" value="TreeGrafter"/>
</dbReference>
<dbReference type="SMART" id="SM00100">
    <property type="entry name" value="cNMP"/>
    <property type="match status" value="2"/>
</dbReference>
<evidence type="ECO:0000256" key="14">
    <source>
        <dbReference type="ARBA" id="ARBA00061002"/>
    </source>
</evidence>
<proteinExistence type="inferred from homology"/>
<dbReference type="InterPro" id="IPR014710">
    <property type="entry name" value="RmlC-like_jellyroll"/>
</dbReference>
<dbReference type="Proteomes" id="UP000007797">
    <property type="component" value="Unassembled WGS sequence"/>
</dbReference>
<dbReference type="GO" id="GO:0030553">
    <property type="term" value="F:cGMP binding"/>
    <property type="evidence" value="ECO:0007669"/>
    <property type="project" value="UniProtKB-KW"/>
</dbReference>
<comment type="similarity">
    <text evidence="14">Belongs to the metallo-beta-lactamase superfamily. cNMP phosphodiesterase family.</text>
</comment>
<dbReference type="Pfam" id="PF00027">
    <property type="entry name" value="cNMP_binding"/>
    <property type="match status" value="2"/>
</dbReference>
<dbReference type="OrthoDB" id="421226at2759"/>
<dbReference type="OMA" id="MIIHESG"/>
<comment type="cofactor">
    <cofactor evidence="2">
        <name>Mg(2+)</name>
        <dbReference type="ChEBI" id="CHEBI:18420"/>
    </cofactor>
</comment>
<dbReference type="SUPFAM" id="SSF51206">
    <property type="entry name" value="cAMP-binding domain-like"/>
    <property type="match status" value="2"/>
</dbReference>
<dbReference type="InterPro" id="IPR018490">
    <property type="entry name" value="cNMP-bd_dom_sf"/>
</dbReference>
<keyword evidence="13" id="KW-0464">Manganese</keyword>
<evidence type="ECO:0000259" key="16">
    <source>
        <dbReference type="PROSITE" id="PS50042"/>
    </source>
</evidence>
<gene>
    <name evidence="17" type="primary">pdeE</name>
    <name evidence="17" type="ORF">DFA_00711</name>
</gene>
<name>F4PTB0_CACFS</name>
<dbReference type="GO" id="GO:0072697">
    <property type="term" value="P:protein localization to cell cortex"/>
    <property type="evidence" value="ECO:0007669"/>
    <property type="project" value="UniProtKB-ARBA"/>
</dbReference>
<evidence type="ECO:0000256" key="2">
    <source>
        <dbReference type="ARBA" id="ARBA00001946"/>
    </source>
</evidence>
<evidence type="ECO:0000256" key="7">
    <source>
        <dbReference type="ARBA" id="ARBA00022723"/>
    </source>
</evidence>
<dbReference type="GO" id="GO:0034236">
    <property type="term" value="F:protein kinase A catalytic subunit binding"/>
    <property type="evidence" value="ECO:0007669"/>
    <property type="project" value="TreeGrafter"/>
</dbReference>
<dbReference type="GO" id="GO:0019934">
    <property type="term" value="P:cGMP-mediated signaling"/>
    <property type="evidence" value="ECO:0007669"/>
    <property type="project" value="UniProtKB-ARBA"/>
</dbReference>
<dbReference type="KEGG" id="dfa:DFA_00711"/>
<evidence type="ECO:0000313" key="17">
    <source>
        <dbReference type="EMBL" id="EGG20846.1"/>
    </source>
</evidence>
<evidence type="ECO:0000313" key="18">
    <source>
        <dbReference type="Proteomes" id="UP000007797"/>
    </source>
</evidence>
<evidence type="ECO:0000256" key="5">
    <source>
        <dbReference type="ARBA" id="ARBA00022490"/>
    </source>
</evidence>
<dbReference type="InterPro" id="IPR050503">
    <property type="entry name" value="cAMP-dep_PK_reg_su-like"/>
</dbReference>
<dbReference type="RefSeq" id="XP_004358696.1">
    <property type="nucleotide sequence ID" value="XM_004358639.1"/>
</dbReference>
<dbReference type="PANTHER" id="PTHR11635:SF152">
    <property type="entry name" value="CAMP-DEPENDENT PROTEIN KINASE TYPE I REGULATORY SUBUNIT-RELATED"/>
    <property type="match status" value="1"/>
</dbReference>
<dbReference type="AlphaFoldDB" id="F4PTB0"/>
<organism evidence="17 18">
    <name type="scientific">Cavenderia fasciculata</name>
    <name type="common">Slime mold</name>
    <name type="synonym">Dictyostelium fasciculatum</name>
    <dbReference type="NCBI Taxonomy" id="261658"/>
    <lineage>
        <taxon>Eukaryota</taxon>
        <taxon>Amoebozoa</taxon>
        <taxon>Evosea</taxon>
        <taxon>Eumycetozoa</taxon>
        <taxon>Dictyostelia</taxon>
        <taxon>Acytosteliales</taxon>
        <taxon>Cavenderiaceae</taxon>
        <taxon>Cavenderia</taxon>
    </lineage>
</organism>
<feature type="region of interest" description="Disordered" evidence="15">
    <location>
        <begin position="855"/>
        <end position="892"/>
    </location>
</feature>
<keyword evidence="12" id="KW-0142">cGMP-binding</keyword>
<feature type="compositionally biased region" description="Basic and acidic residues" evidence="15">
    <location>
        <begin position="869"/>
        <end position="884"/>
    </location>
</feature>
<dbReference type="CDD" id="cd00038">
    <property type="entry name" value="CAP_ED"/>
    <property type="match status" value="2"/>
</dbReference>
<comment type="cofactor">
    <cofactor evidence="1">
        <name>Mn(2+)</name>
        <dbReference type="ChEBI" id="CHEBI:29035"/>
    </cofactor>
</comment>
<dbReference type="InterPro" id="IPR018488">
    <property type="entry name" value="cNMP-bd_CS"/>
</dbReference>
<sequence length="1105" mass="123996">MKEKDSLEDTVIDKATTKSSSLPSSPRTSFQFIEELFYWDDTHVLDPHSSLSVQFDVELAKFIIALIVFRTKVIGIYSPSIIETVASMISSNVKFNNVVTDNNNNNSNNSNNSNNLNIKISIDEHLMVSSFANVEAITSINNPGLFSSVYGAIHIGSLLLQTLYNEYSSLKNWKSLVPSKFIEANTSTDKMVSPSIPSFNSVSVFQASHTRTYDLFPELNLFLKQCVARVEKDSILPAYYSHDTVRQKEEGAYLYNSSLGPIQIGVPPETIKTSLKKQEQVPQVYVLPHILSSHGVSYSEVEFPIFFNFFINKAATNPLRRVVMVGAAEQLERIRTIFKESMFGPDTIYINDEICDAKKASGYAIDFPAERQSLAFHREGKGETTIDDFLVFSPYDQQGKAEISLPSVADPSQNTSVTIVNKSGLVCFYEQGALKGLVDSTIQPSSTPHLNYGSPLFHHQTNNNNNNVELGNTEPHVVVTSSKFRPPTFGLSFLGTSHGFDPYGHTTGFIIWINGNGILVDPPIGTTTYLKSKGISHKLVDQVILTHCHSDHDSGILQKIVESEKITIFTTKTINESYKRKAKALTGIESISDYYNWAPVPIGEKIRIQGAEFEFDYSYHTIPTIRFKVSFCGKSIAYSSDTKYCPESLSDLVRKGVINERRESSLRMFVFDADVMIHECGVPPIHTSIEALNNLTESIKSRLLVVHTSRIPDRIEKVVNGQQVSIKVEGLRIPNVGLENTIAIPVGDYYEGYSRAVSRFKLMSNSFYFRHVPPSMLFKIFNAMSEVNVPAATTVIQAGESCDRCYLIESGCADVLLPSDKDILHKHHLHYFDSPTLDSVGGDLQQIKELEIKVEKQQQQQQQQQQQKGESHSSDEHQPNHEAVDQSNTRGDSKVIGQFIPGDTFGENALWKQQSRRAATVIASSDMKLLSITNDDFLRIQKEHRDEQVMDLLTNDLEKIKTYSPFLFFVLSKAFPFSQLQLTKEQIDYFAAAIDSEVVFQQGSVIIRENDNDNSLYIIRKGKVTLSKGDVEFKTLSKGECFGEISLLLGTTRSCTAKAAENHTHLLILKRDGFQSILDRYQHIKYNLTQLVEQRLGSLEQWKNS</sequence>
<keyword evidence="6" id="KW-0140">cGMP</keyword>
<dbReference type="FunFam" id="3.60.15.10:FF:000029">
    <property type="entry name" value="Cyclic nucleotide-binding domain protein"/>
    <property type="match status" value="1"/>
</dbReference>
<dbReference type="PROSITE" id="PS00889">
    <property type="entry name" value="CNMP_BINDING_2"/>
    <property type="match status" value="1"/>
</dbReference>
<comment type="subcellular location">
    <subcellularLocation>
        <location evidence="3">Cytoplasm</location>
        <location evidence="3">Cytosol</location>
    </subcellularLocation>
</comment>
<keyword evidence="11" id="KW-0460">Magnesium</keyword>
<evidence type="ECO:0000256" key="8">
    <source>
        <dbReference type="ARBA" id="ARBA00022737"/>
    </source>
</evidence>
<dbReference type="STRING" id="1054147.F4PTB0"/>
<dbReference type="Gene3D" id="2.60.120.10">
    <property type="entry name" value="Jelly Rolls"/>
    <property type="match status" value="2"/>
</dbReference>
<reference evidence="18" key="1">
    <citation type="journal article" date="2011" name="Genome Res.">
        <title>Phylogeny-wide analysis of social amoeba genomes highlights ancient origins for complex intercellular communication.</title>
        <authorList>
            <person name="Heidel A.J."/>
            <person name="Lawal H.M."/>
            <person name="Felder M."/>
            <person name="Schilde C."/>
            <person name="Helps N.R."/>
            <person name="Tunggal B."/>
            <person name="Rivero F."/>
            <person name="John U."/>
            <person name="Schleicher M."/>
            <person name="Eichinger L."/>
            <person name="Platzer M."/>
            <person name="Noegel A.A."/>
            <person name="Schaap P."/>
            <person name="Gloeckner G."/>
        </authorList>
    </citation>
    <scope>NUCLEOTIDE SEQUENCE [LARGE SCALE GENOMIC DNA]</scope>
    <source>
        <strain evidence="18">SH3</strain>
    </source>
</reference>
<evidence type="ECO:0000256" key="4">
    <source>
        <dbReference type="ARBA" id="ARBA00012319"/>
    </source>
</evidence>
<protein>
    <recommendedName>
        <fullName evidence="4">3',5'-cyclic-GMP phosphodiesterase</fullName>
        <ecNumber evidence="4">3.1.4.35</ecNumber>
    </recommendedName>
</protein>
<accession>F4PTB0</accession>
<dbReference type="GO" id="GO:0005829">
    <property type="term" value="C:cytosol"/>
    <property type="evidence" value="ECO:0007669"/>
    <property type="project" value="UniProtKB-SubCell"/>
</dbReference>
<evidence type="ECO:0000256" key="13">
    <source>
        <dbReference type="ARBA" id="ARBA00023211"/>
    </source>
</evidence>
<evidence type="ECO:0000256" key="9">
    <source>
        <dbReference type="ARBA" id="ARBA00022741"/>
    </source>
</evidence>
<dbReference type="GO" id="GO:0046872">
    <property type="term" value="F:metal ion binding"/>
    <property type="evidence" value="ECO:0007669"/>
    <property type="project" value="UniProtKB-KW"/>
</dbReference>
<keyword evidence="5" id="KW-0963">Cytoplasm</keyword>
<dbReference type="EMBL" id="GL883010">
    <property type="protein sequence ID" value="EGG20846.1"/>
    <property type="molecule type" value="Genomic_DNA"/>
</dbReference>
<dbReference type="EC" id="3.1.4.35" evidence="4"/>
<feature type="compositionally biased region" description="Low complexity" evidence="15">
    <location>
        <begin position="857"/>
        <end position="867"/>
    </location>
</feature>
<keyword evidence="18" id="KW-1185">Reference proteome</keyword>
<dbReference type="InterPro" id="IPR036866">
    <property type="entry name" value="RibonucZ/Hydroxyglut_hydro"/>
</dbReference>
<dbReference type="PANTHER" id="PTHR11635">
    <property type="entry name" value="CAMP-DEPENDENT PROTEIN KINASE REGULATORY CHAIN"/>
    <property type="match status" value="1"/>
</dbReference>
<dbReference type="CDD" id="cd07738">
    <property type="entry name" value="DdPDE5-like_MBL-fold"/>
    <property type="match status" value="1"/>
</dbReference>
<evidence type="ECO:0000256" key="10">
    <source>
        <dbReference type="ARBA" id="ARBA00022801"/>
    </source>
</evidence>
<evidence type="ECO:0000256" key="3">
    <source>
        <dbReference type="ARBA" id="ARBA00004514"/>
    </source>
</evidence>
<evidence type="ECO:0000256" key="12">
    <source>
        <dbReference type="ARBA" id="ARBA00022992"/>
    </source>
</evidence>
<evidence type="ECO:0000256" key="11">
    <source>
        <dbReference type="ARBA" id="ARBA00022842"/>
    </source>
</evidence>
<dbReference type="InterPro" id="IPR000595">
    <property type="entry name" value="cNMP-bd_dom"/>
</dbReference>
<dbReference type="Pfam" id="PF23023">
    <property type="entry name" value="Anti-Pycsar_Apyc1"/>
    <property type="match status" value="1"/>
</dbReference>
<dbReference type="GO" id="GO:0030552">
    <property type="term" value="F:cAMP binding"/>
    <property type="evidence" value="ECO:0007669"/>
    <property type="project" value="TreeGrafter"/>
</dbReference>
<dbReference type="Gene3D" id="3.60.15.10">
    <property type="entry name" value="Ribonuclease Z/Hydroxyacylglutathione hydrolase-like"/>
    <property type="match status" value="1"/>
</dbReference>
<dbReference type="SMART" id="SM00849">
    <property type="entry name" value="Lactamase_B"/>
    <property type="match status" value="1"/>
</dbReference>
<keyword evidence="8" id="KW-0677">Repeat</keyword>
<evidence type="ECO:0000256" key="6">
    <source>
        <dbReference type="ARBA" id="ARBA00022535"/>
    </source>
</evidence>
<evidence type="ECO:0000256" key="15">
    <source>
        <dbReference type="SAM" id="MobiDB-lite"/>
    </source>
</evidence>
<dbReference type="PROSITE" id="PS50042">
    <property type="entry name" value="CNMP_BINDING_3"/>
    <property type="match status" value="2"/>
</dbReference>
<dbReference type="SUPFAM" id="SSF56281">
    <property type="entry name" value="Metallo-hydrolase/oxidoreductase"/>
    <property type="match status" value="1"/>
</dbReference>
<evidence type="ECO:0000256" key="1">
    <source>
        <dbReference type="ARBA" id="ARBA00001936"/>
    </source>
</evidence>
<keyword evidence="10" id="KW-0378">Hydrolase</keyword>
<dbReference type="GeneID" id="14873242"/>
<dbReference type="GO" id="GO:0047555">
    <property type="term" value="F:3',5'-cyclic-GMP phosphodiesterase activity"/>
    <property type="evidence" value="ECO:0007669"/>
    <property type="project" value="UniProtKB-EC"/>
</dbReference>
<dbReference type="GO" id="GO:0005952">
    <property type="term" value="C:cAMP-dependent protein kinase complex"/>
    <property type="evidence" value="ECO:0007669"/>
    <property type="project" value="InterPro"/>
</dbReference>
<feature type="domain" description="Cyclic nucleotide-binding" evidence="16">
    <location>
        <begin position="768"/>
        <end position="940"/>
    </location>
</feature>
<feature type="domain" description="Cyclic nucleotide-binding" evidence="16">
    <location>
        <begin position="982"/>
        <end position="1095"/>
    </location>
</feature>
<dbReference type="InterPro" id="IPR001279">
    <property type="entry name" value="Metallo-B-lactamas"/>
</dbReference>
<keyword evidence="7" id="KW-0479">Metal-binding</keyword>